<evidence type="ECO:0000256" key="3">
    <source>
        <dbReference type="ARBA" id="ARBA00022806"/>
    </source>
</evidence>
<dbReference type="SMART" id="SM00490">
    <property type="entry name" value="HELICc"/>
    <property type="match status" value="1"/>
</dbReference>
<dbReference type="PROSITE" id="PS51194">
    <property type="entry name" value="HELICASE_CTER"/>
    <property type="match status" value="1"/>
</dbReference>
<organism evidence="7 8">
    <name type="scientific">Prorocentrum cordatum</name>
    <dbReference type="NCBI Taxonomy" id="2364126"/>
    <lineage>
        <taxon>Eukaryota</taxon>
        <taxon>Sar</taxon>
        <taxon>Alveolata</taxon>
        <taxon>Dinophyceae</taxon>
        <taxon>Prorocentrales</taxon>
        <taxon>Prorocentraceae</taxon>
        <taxon>Prorocentrum</taxon>
    </lineage>
</organism>
<keyword evidence="2" id="KW-0378">Hydrolase</keyword>
<dbReference type="SUPFAM" id="SSF52540">
    <property type="entry name" value="P-loop containing nucleoside triphosphate hydrolases"/>
    <property type="match status" value="1"/>
</dbReference>
<sequence length="610" mass="66063">MLHIAGSEGPGAVLVFVPGWAEITDCVKELEGAQHRSGERWHIFPLHSMVPPHEQNQIFQVFPEGSRQRKIIVSTNIAETSITVEDVVFVIDSGLIKGTTYAPKTNVATLEALQISRSNGQQRRGRAGRVRPGKFFKLYSRIDWDEMSDSMEPEMQRTPVEELCLQVRALDLPGRIGAVLGRAIDPPEKLAVSNAIFLLRSLGALDAEEQLTPLGWKLALLPIHPSLGKMMLLGSLLDCVPELLSVCATLSSKSPFVMPFGKEKEADAAKQALGQGLSSDHLLYARAVASWLRMGPRDRSSFCFDYFLSDKALQQIDKTRRDLHQYVVDLKLRPAGEKLPPGDDSLGPERCAELQFALASSLPLATRPPSQRKFRCLEATHASCAVHPSSLLEHMSSPKRRSWEGEGAYGVLCWFSRLKTAELYLHDASLVADVLPLVLLSPFVAPREGHPAVFEVAAPPMGDDADDEGEGPAADGADSMGGGSLGESAPPPPPLLLKLGDAALAGPVWELRGKLGELVDRIIGQPPAKLPQEAAAAFHALRGLLHASYQLHAAEPEACEEFGGDPSQEEPQPQGQRGGGWRSGGRGRGGGGGGYPWWQHVRGKGKGRGW</sequence>
<dbReference type="Pfam" id="PF04408">
    <property type="entry name" value="WHD_HA2"/>
    <property type="match status" value="1"/>
</dbReference>
<dbReference type="InterPro" id="IPR048333">
    <property type="entry name" value="HA2_WH"/>
</dbReference>
<evidence type="ECO:0000256" key="5">
    <source>
        <dbReference type="SAM" id="MobiDB-lite"/>
    </source>
</evidence>
<feature type="compositionally biased region" description="Low complexity" evidence="5">
    <location>
        <begin position="564"/>
        <end position="575"/>
    </location>
</feature>
<dbReference type="PANTHER" id="PTHR18934">
    <property type="entry name" value="ATP-DEPENDENT RNA HELICASE"/>
    <property type="match status" value="1"/>
</dbReference>
<evidence type="ECO:0000256" key="1">
    <source>
        <dbReference type="ARBA" id="ARBA00022741"/>
    </source>
</evidence>
<dbReference type="SMART" id="SM00847">
    <property type="entry name" value="HA2"/>
    <property type="match status" value="1"/>
</dbReference>
<comment type="caution">
    <text evidence="7">The sequence shown here is derived from an EMBL/GenBank/DDBJ whole genome shotgun (WGS) entry which is preliminary data.</text>
</comment>
<reference evidence="7" key="1">
    <citation type="submission" date="2023-10" db="EMBL/GenBank/DDBJ databases">
        <authorList>
            <person name="Chen Y."/>
            <person name="Shah S."/>
            <person name="Dougan E. K."/>
            <person name="Thang M."/>
            <person name="Chan C."/>
        </authorList>
    </citation>
    <scope>NUCLEOTIDE SEQUENCE [LARGE SCALE GENOMIC DNA]</scope>
</reference>
<dbReference type="CDD" id="cd18791">
    <property type="entry name" value="SF2_C_RHA"/>
    <property type="match status" value="1"/>
</dbReference>
<name>A0ABN9V117_9DINO</name>
<evidence type="ECO:0000313" key="8">
    <source>
        <dbReference type="Proteomes" id="UP001189429"/>
    </source>
</evidence>
<keyword evidence="4" id="KW-0067">ATP-binding</keyword>
<dbReference type="PANTHER" id="PTHR18934:SF237">
    <property type="entry name" value="ATP-DEPENDENT DNA_RNA HELICASE DHX36"/>
    <property type="match status" value="1"/>
</dbReference>
<dbReference type="InterPro" id="IPR007502">
    <property type="entry name" value="Helicase-assoc_dom"/>
</dbReference>
<feature type="domain" description="Helicase C-terminal" evidence="6">
    <location>
        <begin position="1"/>
        <end position="171"/>
    </location>
</feature>
<feature type="compositionally biased region" description="Gly residues" evidence="5">
    <location>
        <begin position="576"/>
        <end position="595"/>
    </location>
</feature>
<evidence type="ECO:0000256" key="2">
    <source>
        <dbReference type="ARBA" id="ARBA00022801"/>
    </source>
</evidence>
<dbReference type="Gene3D" id="1.20.120.1080">
    <property type="match status" value="1"/>
</dbReference>
<dbReference type="Gene3D" id="3.40.50.300">
    <property type="entry name" value="P-loop containing nucleotide triphosphate hydrolases"/>
    <property type="match status" value="1"/>
</dbReference>
<dbReference type="InterPro" id="IPR027417">
    <property type="entry name" value="P-loop_NTPase"/>
</dbReference>
<evidence type="ECO:0000259" key="6">
    <source>
        <dbReference type="PROSITE" id="PS51194"/>
    </source>
</evidence>
<proteinExistence type="predicted"/>
<feature type="region of interest" description="Disordered" evidence="5">
    <location>
        <begin position="559"/>
        <end position="610"/>
    </location>
</feature>
<dbReference type="Pfam" id="PF00271">
    <property type="entry name" value="Helicase_C"/>
    <property type="match status" value="1"/>
</dbReference>
<dbReference type="Proteomes" id="UP001189429">
    <property type="component" value="Unassembled WGS sequence"/>
</dbReference>
<dbReference type="InterPro" id="IPR001650">
    <property type="entry name" value="Helicase_C-like"/>
</dbReference>
<keyword evidence="3" id="KW-0347">Helicase</keyword>
<keyword evidence="1" id="KW-0547">Nucleotide-binding</keyword>
<keyword evidence="8" id="KW-1185">Reference proteome</keyword>
<evidence type="ECO:0000256" key="4">
    <source>
        <dbReference type="ARBA" id="ARBA00022840"/>
    </source>
</evidence>
<protein>
    <recommendedName>
        <fullName evidence="6">Helicase C-terminal domain-containing protein</fullName>
    </recommendedName>
</protein>
<accession>A0ABN9V117</accession>
<gene>
    <name evidence="7" type="ORF">PCOR1329_LOCUS53620</name>
</gene>
<feature type="region of interest" description="Disordered" evidence="5">
    <location>
        <begin position="457"/>
        <end position="494"/>
    </location>
</feature>
<feature type="compositionally biased region" description="Basic residues" evidence="5">
    <location>
        <begin position="601"/>
        <end position="610"/>
    </location>
</feature>
<dbReference type="Pfam" id="PF21010">
    <property type="entry name" value="HA2_C"/>
    <property type="match status" value="1"/>
</dbReference>
<dbReference type="EMBL" id="CAUYUJ010016536">
    <property type="protein sequence ID" value="CAK0866441.1"/>
    <property type="molecule type" value="Genomic_DNA"/>
</dbReference>
<evidence type="ECO:0000313" key="7">
    <source>
        <dbReference type="EMBL" id="CAK0866441.1"/>
    </source>
</evidence>